<accession>A0A1J5IG17</accession>
<dbReference type="InterPro" id="IPR018551">
    <property type="entry name" value="DUF2007"/>
</dbReference>
<evidence type="ECO:0000259" key="1">
    <source>
        <dbReference type="Pfam" id="PF09413"/>
    </source>
</evidence>
<feature type="domain" description="DUF2007" evidence="1">
    <location>
        <begin position="8"/>
        <end position="75"/>
    </location>
</feature>
<evidence type="ECO:0000313" key="2">
    <source>
        <dbReference type="EMBL" id="OIP95667.1"/>
    </source>
</evidence>
<sequence>MADEPLVSICSTPDIALLALARATLDEVGIKYMVKGEQLQNVLGLGTLGMGYNPIAGPAEIFILAKNAKQAHELIDPLFTS</sequence>
<gene>
    <name evidence="2" type="ORF">AUK40_05835</name>
</gene>
<dbReference type="Proteomes" id="UP000183245">
    <property type="component" value="Unassembled WGS sequence"/>
</dbReference>
<proteinExistence type="predicted"/>
<protein>
    <recommendedName>
        <fullName evidence="1">DUF2007 domain-containing protein</fullName>
    </recommendedName>
</protein>
<evidence type="ECO:0000313" key="3">
    <source>
        <dbReference type="Proteomes" id="UP000183245"/>
    </source>
</evidence>
<dbReference type="Pfam" id="PF09413">
    <property type="entry name" value="DUF2007"/>
    <property type="match status" value="1"/>
</dbReference>
<dbReference type="EMBL" id="MNZT01000106">
    <property type="protein sequence ID" value="OIP95667.1"/>
    <property type="molecule type" value="Genomic_DNA"/>
</dbReference>
<reference evidence="2 3" key="1">
    <citation type="journal article" date="2016" name="Environ. Microbiol.">
        <title>Genomic resolution of a cold subsurface aquifer community provides metabolic insights for novel microbes adapted to high CO concentrations.</title>
        <authorList>
            <person name="Probst A.J."/>
            <person name="Castelle C.J."/>
            <person name="Singh A."/>
            <person name="Brown C.T."/>
            <person name="Anantharaman K."/>
            <person name="Sharon I."/>
            <person name="Hug L.A."/>
            <person name="Burstein D."/>
            <person name="Emerson J.B."/>
            <person name="Thomas B.C."/>
            <person name="Banfield J.F."/>
        </authorList>
    </citation>
    <scope>NUCLEOTIDE SEQUENCE [LARGE SCALE GENOMIC DNA]</scope>
    <source>
        <strain evidence="2">CG2_30_54_11</strain>
    </source>
</reference>
<name>A0A1J5IG17_9BACT</name>
<dbReference type="STRING" id="1817892.AUK40_05835"/>
<dbReference type="AlphaFoldDB" id="A0A1J5IG17"/>
<comment type="caution">
    <text evidence="2">The sequence shown here is derived from an EMBL/GenBank/DDBJ whole genome shotgun (WGS) entry which is preliminary data.</text>
</comment>
<organism evidence="2 3">
    <name type="scientific">Candidatus Wirthbacteria bacterium CG2_30_54_11</name>
    <dbReference type="NCBI Taxonomy" id="1817892"/>
    <lineage>
        <taxon>Bacteria</taxon>
        <taxon>Candidatus Wirthbacteria</taxon>
    </lineage>
</organism>